<protein>
    <recommendedName>
        <fullName evidence="4 14">Very-long-chain (3R)-3-hydroxyacyl-CoA dehydratase</fullName>
        <ecNumber evidence="4 14">4.2.1.134</ecNumber>
    </recommendedName>
</protein>
<keyword evidence="11 14" id="KW-0275">Fatty acid biosynthesis</keyword>
<comment type="pathway">
    <text evidence="2 14">Lipid metabolism; fatty acid biosynthesis.</text>
</comment>
<accession>A0A1Y1XSB0</accession>
<comment type="subcellular location">
    <subcellularLocation>
        <location evidence="14">Endoplasmic reticulum membrane</location>
        <topology evidence="14">Multi-pass membrane protein</topology>
    </subcellularLocation>
    <subcellularLocation>
        <location evidence="1">Membrane</location>
        <topology evidence="1">Multi-pass membrane protein</topology>
    </subcellularLocation>
</comment>
<organism evidence="15 16">
    <name type="scientific">Basidiobolus meristosporus CBS 931.73</name>
    <dbReference type="NCBI Taxonomy" id="1314790"/>
    <lineage>
        <taxon>Eukaryota</taxon>
        <taxon>Fungi</taxon>
        <taxon>Fungi incertae sedis</taxon>
        <taxon>Zoopagomycota</taxon>
        <taxon>Entomophthoromycotina</taxon>
        <taxon>Basidiobolomycetes</taxon>
        <taxon>Basidiobolales</taxon>
        <taxon>Basidiobolaceae</taxon>
        <taxon>Basidiobolus</taxon>
    </lineage>
</organism>
<evidence type="ECO:0000256" key="12">
    <source>
        <dbReference type="ARBA" id="ARBA00023239"/>
    </source>
</evidence>
<dbReference type="InParanoid" id="A0A1Y1XSB0"/>
<keyword evidence="16" id="KW-1185">Reference proteome</keyword>
<comment type="similarity">
    <text evidence="3 14">Belongs to the very long-chain fatty acids dehydratase HACD family.</text>
</comment>
<feature type="transmembrane region" description="Helical" evidence="14">
    <location>
        <begin position="137"/>
        <end position="160"/>
    </location>
</feature>
<evidence type="ECO:0000256" key="3">
    <source>
        <dbReference type="ARBA" id="ARBA00007811"/>
    </source>
</evidence>
<evidence type="ECO:0000256" key="14">
    <source>
        <dbReference type="RuleBase" id="RU363109"/>
    </source>
</evidence>
<dbReference type="GO" id="GO:0042761">
    <property type="term" value="P:very long-chain fatty acid biosynthetic process"/>
    <property type="evidence" value="ECO:0007669"/>
    <property type="project" value="TreeGrafter"/>
</dbReference>
<comment type="caution">
    <text evidence="14">Lacks conserved residue(s) required for the propagation of feature annotation.</text>
</comment>
<feature type="transmembrane region" description="Helical" evidence="14">
    <location>
        <begin position="172"/>
        <end position="192"/>
    </location>
</feature>
<evidence type="ECO:0000256" key="13">
    <source>
        <dbReference type="ARBA" id="ARBA00036671"/>
    </source>
</evidence>
<keyword evidence="14" id="KW-0256">Endoplasmic reticulum</keyword>
<evidence type="ECO:0000256" key="8">
    <source>
        <dbReference type="ARBA" id="ARBA00022989"/>
    </source>
</evidence>
<dbReference type="Proteomes" id="UP000193498">
    <property type="component" value="Unassembled WGS sequence"/>
</dbReference>
<keyword evidence="12 14" id="KW-0456">Lyase</keyword>
<reference evidence="15 16" key="1">
    <citation type="submission" date="2016-07" db="EMBL/GenBank/DDBJ databases">
        <title>Pervasive Adenine N6-methylation of Active Genes in Fungi.</title>
        <authorList>
            <consortium name="DOE Joint Genome Institute"/>
            <person name="Mondo S.J."/>
            <person name="Dannebaum R.O."/>
            <person name="Kuo R.C."/>
            <person name="Labutti K."/>
            <person name="Haridas S."/>
            <person name="Kuo A."/>
            <person name="Salamov A."/>
            <person name="Ahrendt S.R."/>
            <person name="Lipzen A."/>
            <person name="Sullivan W."/>
            <person name="Andreopoulos W.B."/>
            <person name="Clum A."/>
            <person name="Lindquist E."/>
            <person name="Daum C."/>
            <person name="Ramamoorthy G.K."/>
            <person name="Gryganskyi A."/>
            <person name="Culley D."/>
            <person name="Magnuson J.K."/>
            <person name="James T.Y."/>
            <person name="O'Malley M.A."/>
            <person name="Stajich J.E."/>
            <person name="Spatafora J.W."/>
            <person name="Visel A."/>
            <person name="Grigoriev I.V."/>
        </authorList>
    </citation>
    <scope>NUCLEOTIDE SEQUENCE [LARGE SCALE GENOMIC DNA]</scope>
    <source>
        <strain evidence="15 16">CBS 931.73</strain>
    </source>
</reference>
<feature type="transmembrane region" description="Helical" evidence="14">
    <location>
        <begin position="12"/>
        <end position="36"/>
    </location>
</feature>
<dbReference type="GO" id="GO:0030497">
    <property type="term" value="P:fatty acid elongation"/>
    <property type="evidence" value="ECO:0007669"/>
    <property type="project" value="TreeGrafter"/>
</dbReference>
<dbReference type="OrthoDB" id="46988at2759"/>
<sequence length="211" mass="24620">MSPRRNREPSALAKAYLVAYNTVSWYAWTYVLGWVVKDLLNSPENYAQMCGKVGWALTIVQTGAILEIFHSIIGIVRSPVLTTTVQVFSRIMLVWGILFMFPHWAFTTMTIAWCITESIRYSYYAMNLVDFQSDGLLWARYTFFYALYPIGATSEAILIYQSLGAAKAFNTYYYFYLIFLLITYPPVFLHMYTHMMIQRKKYLNPKEKKSD</sequence>
<evidence type="ECO:0000256" key="11">
    <source>
        <dbReference type="ARBA" id="ARBA00023160"/>
    </source>
</evidence>
<comment type="caution">
    <text evidence="15">The sequence shown here is derived from an EMBL/GenBank/DDBJ whole genome shotgun (WGS) entry which is preliminary data.</text>
</comment>
<keyword evidence="10 14" id="KW-0472">Membrane</keyword>
<dbReference type="UniPathway" id="UPA00094"/>
<comment type="catalytic activity">
    <reaction evidence="13 14">
        <text>a very-long-chain (3R)-3-hydroxyacyl-CoA = a very-long-chain (2E)-enoyl-CoA + H2O</text>
        <dbReference type="Rhea" id="RHEA:45812"/>
        <dbReference type="ChEBI" id="CHEBI:15377"/>
        <dbReference type="ChEBI" id="CHEBI:83728"/>
        <dbReference type="ChEBI" id="CHEBI:85440"/>
        <dbReference type="EC" id="4.2.1.134"/>
    </reaction>
</comment>
<dbReference type="GO" id="GO:0102158">
    <property type="term" value="F:very-long-chain (3R)-3-hydroxyacyl-CoA dehydratase activity"/>
    <property type="evidence" value="ECO:0007669"/>
    <property type="project" value="UniProtKB-EC"/>
</dbReference>
<feature type="transmembrane region" description="Helical" evidence="14">
    <location>
        <begin position="92"/>
        <end position="116"/>
    </location>
</feature>
<keyword evidence="7 14" id="KW-0276">Fatty acid metabolism</keyword>
<keyword evidence="8 14" id="KW-1133">Transmembrane helix</keyword>
<dbReference type="FunCoup" id="A0A1Y1XSB0">
    <property type="interactions" value="579"/>
</dbReference>
<dbReference type="PANTHER" id="PTHR11035:SF3">
    <property type="entry name" value="VERY-LONG-CHAIN (3R)-3-HYDROXYACYL-COA DEHYDRATASE"/>
    <property type="match status" value="1"/>
</dbReference>
<evidence type="ECO:0000256" key="7">
    <source>
        <dbReference type="ARBA" id="ARBA00022832"/>
    </source>
</evidence>
<name>A0A1Y1XSB0_9FUNG</name>
<evidence type="ECO:0000256" key="2">
    <source>
        <dbReference type="ARBA" id="ARBA00005194"/>
    </source>
</evidence>
<proteinExistence type="inferred from homology"/>
<evidence type="ECO:0000256" key="9">
    <source>
        <dbReference type="ARBA" id="ARBA00023098"/>
    </source>
</evidence>
<dbReference type="Pfam" id="PF04387">
    <property type="entry name" value="PTPLA"/>
    <property type="match status" value="1"/>
</dbReference>
<keyword evidence="9 14" id="KW-0443">Lipid metabolism</keyword>
<evidence type="ECO:0000256" key="4">
    <source>
        <dbReference type="ARBA" id="ARBA00013122"/>
    </source>
</evidence>
<evidence type="ECO:0000256" key="1">
    <source>
        <dbReference type="ARBA" id="ARBA00004141"/>
    </source>
</evidence>
<dbReference type="GO" id="GO:0030148">
    <property type="term" value="P:sphingolipid biosynthetic process"/>
    <property type="evidence" value="ECO:0007669"/>
    <property type="project" value="TreeGrafter"/>
</dbReference>
<dbReference type="GO" id="GO:0005789">
    <property type="term" value="C:endoplasmic reticulum membrane"/>
    <property type="evidence" value="ECO:0007669"/>
    <property type="project" value="UniProtKB-SubCell"/>
</dbReference>
<dbReference type="PANTHER" id="PTHR11035">
    <property type="entry name" value="VERY-LONG-CHAIN (3R)-3-HYDROXYACYL-COA DEHYDRATASE"/>
    <property type="match status" value="1"/>
</dbReference>
<keyword evidence="6 14" id="KW-0812">Transmembrane</keyword>
<evidence type="ECO:0000256" key="5">
    <source>
        <dbReference type="ARBA" id="ARBA00022516"/>
    </source>
</evidence>
<evidence type="ECO:0000256" key="6">
    <source>
        <dbReference type="ARBA" id="ARBA00022692"/>
    </source>
</evidence>
<keyword evidence="5 14" id="KW-0444">Lipid biosynthesis</keyword>
<comment type="function">
    <text evidence="14">Catalyzes the third of the four reactions of the long-chain fatty acids elongation cycle. This endoplasmic reticulum-bound enzymatic process, allows the addition of two carbons to the chain of long- and very long-chain fatty acids/VLCFAs per cycle. This enzyme catalyzes the dehydration of the 3-hydroxyacyl-CoA intermediate into trans-2,3-enoyl-CoA, within each cycle of fatty acid elongation. Thereby, it participates to the production of VLCFAs of different chain lengths that are involved in multiple biological processes as precursors of membrane lipids and lipid mediators.</text>
</comment>
<dbReference type="InterPro" id="IPR007482">
    <property type="entry name" value="Tyr_Pase-like_PTPLA"/>
</dbReference>
<evidence type="ECO:0000313" key="15">
    <source>
        <dbReference type="EMBL" id="ORX88613.1"/>
    </source>
</evidence>
<dbReference type="AlphaFoldDB" id="A0A1Y1XSB0"/>
<evidence type="ECO:0000256" key="10">
    <source>
        <dbReference type="ARBA" id="ARBA00023136"/>
    </source>
</evidence>
<evidence type="ECO:0000313" key="16">
    <source>
        <dbReference type="Proteomes" id="UP000193498"/>
    </source>
</evidence>
<dbReference type="STRING" id="1314790.A0A1Y1XSB0"/>
<dbReference type="EC" id="4.2.1.134" evidence="4 14"/>
<dbReference type="EMBL" id="MCFE01000515">
    <property type="protein sequence ID" value="ORX88613.1"/>
    <property type="molecule type" value="Genomic_DNA"/>
</dbReference>
<gene>
    <name evidence="15" type="ORF">K493DRAFT_236070</name>
</gene>